<dbReference type="EMBL" id="GBXM01086755">
    <property type="protein sequence ID" value="JAH21822.1"/>
    <property type="molecule type" value="Transcribed_RNA"/>
</dbReference>
<reference evidence="1" key="2">
    <citation type="journal article" date="2015" name="Fish Shellfish Immunol.">
        <title>Early steps in the European eel (Anguilla anguilla)-Vibrio vulnificus interaction in the gills: Role of the RtxA13 toxin.</title>
        <authorList>
            <person name="Callol A."/>
            <person name="Pajuelo D."/>
            <person name="Ebbesson L."/>
            <person name="Teles M."/>
            <person name="MacKenzie S."/>
            <person name="Amaro C."/>
        </authorList>
    </citation>
    <scope>NUCLEOTIDE SEQUENCE</scope>
</reference>
<organism evidence="1">
    <name type="scientific">Anguilla anguilla</name>
    <name type="common">European freshwater eel</name>
    <name type="synonym">Muraena anguilla</name>
    <dbReference type="NCBI Taxonomy" id="7936"/>
    <lineage>
        <taxon>Eukaryota</taxon>
        <taxon>Metazoa</taxon>
        <taxon>Chordata</taxon>
        <taxon>Craniata</taxon>
        <taxon>Vertebrata</taxon>
        <taxon>Euteleostomi</taxon>
        <taxon>Actinopterygii</taxon>
        <taxon>Neopterygii</taxon>
        <taxon>Teleostei</taxon>
        <taxon>Anguilliformes</taxon>
        <taxon>Anguillidae</taxon>
        <taxon>Anguilla</taxon>
    </lineage>
</organism>
<dbReference type="EMBL" id="GBXM01064493">
    <property type="protein sequence ID" value="JAH44084.1"/>
    <property type="molecule type" value="Transcribed_RNA"/>
</dbReference>
<reference evidence="1" key="1">
    <citation type="submission" date="2014-11" db="EMBL/GenBank/DDBJ databases">
        <authorList>
            <person name="Amaro Gonzalez C."/>
        </authorList>
    </citation>
    <scope>NUCLEOTIDE SEQUENCE</scope>
</reference>
<name>A0A0E9QZB4_ANGAN</name>
<dbReference type="AlphaFoldDB" id="A0A0E9QZB4"/>
<accession>A0A0E9QZB4</accession>
<proteinExistence type="predicted"/>
<dbReference type="EMBL" id="GBXM01088057">
    <property type="protein sequence ID" value="JAH20520.1"/>
    <property type="molecule type" value="Transcribed_RNA"/>
</dbReference>
<sequence>MYLYAQKRGTFLSFLREKNLRNLLVKSITQRLCACCYTKDF</sequence>
<protein>
    <submittedName>
        <fullName evidence="1">Uncharacterized protein</fullName>
    </submittedName>
</protein>
<evidence type="ECO:0000313" key="1">
    <source>
        <dbReference type="EMBL" id="JAH21822.1"/>
    </source>
</evidence>